<reference evidence="2" key="1">
    <citation type="submission" date="2020-06" db="EMBL/GenBank/DDBJ databases">
        <title>WGS assembly of Ceratodon purpureus strain R40.</title>
        <authorList>
            <person name="Carey S.B."/>
            <person name="Jenkins J."/>
            <person name="Shu S."/>
            <person name="Lovell J.T."/>
            <person name="Sreedasyam A."/>
            <person name="Maumus F."/>
            <person name="Tiley G.P."/>
            <person name="Fernandez-Pozo N."/>
            <person name="Barry K."/>
            <person name="Chen C."/>
            <person name="Wang M."/>
            <person name="Lipzen A."/>
            <person name="Daum C."/>
            <person name="Saski C.A."/>
            <person name="Payton A.C."/>
            <person name="Mcbreen J.C."/>
            <person name="Conrad R.E."/>
            <person name="Kollar L.M."/>
            <person name="Olsson S."/>
            <person name="Huttunen S."/>
            <person name="Landis J.B."/>
            <person name="Wickett N.J."/>
            <person name="Johnson M.G."/>
            <person name="Rensing S.A."/>
            <person name="Grimwood J."/>
            <person name="Schmutz J."/>
            <person name="Mcdaniel S.F."/>
        </authorList>
    </citation>
    <scope>NUCLEOTIDE SEQUENCE</scope>
    <source>
        <strain evidence="2">R40</strain>
    </source>
</reference>
<proteinExistence type="predicted"/>
<organism evidence="2 3">
    <name type="scientific">Ceratodon purpureus</name>
    <name type="common">Fire moss</name>
    <name type="synonym">Dicranum purpureum</name>
    <dbReference type="NCBI Taxonomy" id="3225"/>
    <lineage>
        <taxon>Eukaryota</taxon>
        <taxon>Viridiplantae</taxon>
        <taxon>Streptophyta</taxon>
        <taxon>Embryophyta</taxon>
        <taxon>Bryophyta</taxon>
        <taxon>Bryophytina</taxon>
        <taxon>Bryopsida</taxon>
        <taxon>Dicranidae</taxon>
        <taxon>Pseudoditrichales</taxon>
        <taxon>Ditrichaceae</taxon>
        <taxon>Ceratodon</taxon>
    </lineage>
</organism>
<protein>
    <submittedName>
        <fullName evidence="2">Uncharacterized protein</fullName>
    </submittedName>
</protein>
<feature type="compositionally biased region" description="Basic and acidic residues" evidence="1">
    <location>
        <begin position="231"/>
        <end position="249"/>
    </location>
</feature>
<feature type="compositionally biased region" description="Polar residues" evidence="1">
    <location>
        <begin position="260"/>
        <end position="277"/>
    </location>
</feature>
<dbReference type="Proteomes" id="UP000822688">
    <property type="component" value="Chromosome 3"/>
</dbReference>
<evidence type="ECO:0000313" key="2">
    <source>
        <dbReference type="EMBL" id="KAG0584148.1"/>
    </source>
</evidence>
<feature type="region of interest" description="Disordered" evidence="1">
    <location>
        <begin position="211"/>
        <end position="277"/>
    </location>
</feature>
<dbReference type="EMBL" id="CM026423">
    <property type="protein sequence ID" value="KAG0584148.1"/>
    <property type="molecule type" value="Genomic_DNA"/>
</dbReference>
<evidence type="ECO:0000256" key="1">
    <source>
        <dbReference type="SAM" id="MobiDB-lite"/>
    </source>
</evidence>
<dbReference type="OrthoDB" id="10353603at2759"/>
<keyword evidence="3" id="KW-1185">Reference proteome</keyword>
<comment type="caution">
    <text evidence="2">The sequence shown here is derived from an EMBL/GenBank/DDBJ whole genome shotgun (WGS) entry which is preliminary data.</text>
</comment>
<name>A0A8T0INJ5_CERPU</name>
<feature type="compositionally biased region" description="Basic and acidic residues" evidence="1">
    <location>
        <begin position="134"/>
        <end position="143"/>
    </location>
</feature>
<feature type="compositionally biased region" description="Basic and acidic residues" evidence="1">
    <location>
        <begin position="17"/>
        <end position="26"/>
    </location>
</feature>
<sequence length="277" mass="29932">MAREGDYNFKGSALERGVPHEPRETAEEGYGSTFLDKTKIETPKPANESALTLENTEGADLRKGDYNFDGSALERGAAYEPKQTEDGYASTFLDKTKIETPDPQGDSAITLENTEGADTRKGDYNFEGSALERGVAHEPRETEDGYASTFLDKTKIQTPDPQGDSAVTLENTEGAETRKGDYNFEGSALERGVAYEPTEDGYASKFLDKTKIETPDPQGDSAITLENTEGADLRKGDYNFEGSDLERGVDASSFLDKTKIQTPAPTGASAATLSNST</sequence>
<evidence type="ECO:0000313" key="3">
    <source>
        <dbReference type="Proteomes" id="UP000822688"/>
    </source>
</evidence>
<dbReference type="AlphaFoldDB" id="A0A8T0INJ5"/>
<accession>A0A8T0INJ5</accession>
<gene>
    <name evidence="2" type="ORF">KC19_3G189200</name>
</gene>
<feature type="region of interest" description="Disordered" evidence="1">
    <location>
        <begin position="1"/>
        <end position="180"/>
    </location>
</feature>